<keyword evidence="1" id="KW-0812">Transmembrane</keyword>
<dbReference type="Proteomes" id="UP001164746">
    <property type="component" value="Chromosome 16"/>
</dbReference>
<sequence length="116" mass="13033">MSCEVSVLSANQLHPLIIAFYLENKEVIDAFLLSSLDAAQTLVQQFMPIFTQFFSILLETGSNLLGNFNIVLGITKVPLQVIFGFAQANPVTFTVALLALPVIWMCRHRIRSYLMR</sequence>
<feature type="transmembrane region" description="Helical" evidence="1">
    <location>
        <begin position="81"/>
        <end position="106"/>
    </location>
</feature>
<proteinExistence type="predicted"/>
<organism evidence="2 3">
    <name type="scientific">Mya arenaria</name>
    <name type="common">Soft-shell clam</name>
    <dbReference type="NCBI Taxonomy" id="6604"/>
    <lineage>
        <taxon>Eukaryota</taxon>
        <taxon>Metazoa</taxon>
        <taxon>Spiralia</taxon>
        <taxon>Lophotrochozoa</taxon>
        <taxon>Mollusca</taxon>
        <taxon>Bivalvia</taxon>
        <taxon>Autobranchia</taxon>
        <taxon>Heteroconchia</taxon>
        <taxon>Euheterodonta</taxon>
        <taxon>Imparidentia</taxon>
        <taxon>Neoheterodontei</taxon>
        <taxon>Myida</taxon>
        <taxon>Myoidea</taxon>
        <taxon>Myidae</taxon>
        <taxon>Mya</taxon>
    </lineage>
</organism>
<evidence type="ECO:0000313" key="2">
    <source>
        <dbReference type="EMBL" id="WAR29786.1"/>
    </source>
</evidence>
<protein>
    <submittedName>
        <fullName evidence="2">Uncharacterized protein</fullName>
    </submittedName>
</protein>
<evidence type="ECO:0000256" key="1">
    <source>
        <dbReference type="SAM" id="Phobius"/>
    </source>
</evidence>
<dbReference type="EMBL" id="CP111027">
    <property type="protein sequence ID" value="WAR29786.1"/>
    <property type="molecule type" value="Genomic_DNA"/>
</dbReference>
<keyword evidence="3" id="KW-1185">Reference proteome</keyword>
<keyword evidence="1" id="KW-0472">Membrane</keyword>
<accession>A0ABY7GF17</accession>
<name>A0ABY7GF17_MYAAR</name>
<gene>
    <name evidence="2" type="ORF">MAR_003354</name>
</gene>
<reference evidence="2" key="1">
    <citation type="submission" date="2022-11" db="EMBL/GenBank/DDBJ databases">
        <title>Centuries of genome instability and evolution in soft-shell clam transmissible cancer (bioRxiv).</title>
        <authorList>
            <person name="Hart S.F.M."/>
            <person name="Yonemitsu M.A."/>
            <person name="Giersch R.M."/>
            <person name="Beal B.F."/>
            <person name="Arriagada G."/>
            <person name="Davis B.W."/>
            <person name="Ostrander E.A."/>
            <person name="Goff S.P."/>
            <person name="Metzger M.J."/>
        </authorList>
    </citation>
    <scope>NUCLEOTIDE SEQUENCE</scope>
    <source>
        <strain evidence="2">MELC-2E11</strain>
        <tissue evidence="2">Siphon/mantle</tissue>
    </source>
</reference>
<keyword evidence="1" id="KW-1133">Transmembrane helix</keyword>
<evidence type="ECO:0000313" key="3">
    <source>
        <dbReference type="Proteomes" id="UP001164746"/>
    </source>
</evidence>